<name>A0AAN7NAG2_MYCAM</name>
<organism evidence="2 3">
    <name type="scientific">Mycteria americana</name>
    <name type="common">Wood stork</name>
    <dbReference type="NCBI Taxonomy" id="33587"/>
    <lineage>
        <taxon>Eukaryota</taxon>
        <taxon>Metazoa</taxon>
        <taxon>Chordata</taxon>
        <taxon>Craniata</taxon>
        <taxon>Vertebrata</taxon>
        <taxon>Euteleostomi</taxon>
        <taxon>Archelosauria</taxon>
        <taxon>Archosauria</taxon>
        <taxon>Dinosauria</taxon>
        <taxon>Saurischia</taxon>
        <taxon>Theropoda</taxon>
        <taxon>Coelurosauria</taxon>
        <taxon>Aves</taxon>
        <taxon>Neognathae</taxon>
        <taxon>Neoaves</taxon>
        <taxon>Aequornithes</taxon>
        <taxon>Ciconiiformes</taxon>
        <taxon>Ciconiidae</taxon>
        <taxon>Mycteria</taxon>
    </lineage>
</organism>
<dbReference type="Gene3D" id="1.10.287.210">
    <property type="match status" value="1"/>
</dbReference>
<evidence type="ECO:0000256" key="1">
    <source>
        <dbReference type="SAM" id="MobiDB-lite"/>
    </source>
</evidence>
<proteinExistence type="predicted"/>
<evidence type="ECO:0000313" key="3">
    <source>
        <dbReference type="Proteomes" id="UP001333110"/>
    </source>
</evidence>
<keyword evidence="3" id="KW-1185">Reference proteome</keyword>
<dbReference type="SUPFAM" id="SSF58069">
    <property type="entry name" value="Virus ectodomain"/>
    <property type="match status" value="1"/>
</dbReference>
<accession>A0AAN7NAG2</accession>
<dbReference type="AlphaFoldDB" id="A0AAN7NAG2"/>
<evidence type="ECO:0000313" key="2">
    <source>
        <dbReference type="EMBL" id="KAK4806678.1"/>
    </source>
</evidence>
<dbReference type="Proteomes" id="UP001333110">
    <property type="component" value="Unassembled WGS sequence"/>
</dbReference>
<gene>
    <name evidence="2" type="ORF">QYF61_027679</name>
</gene>
<sequence length="282" mass="31142">MTLQNCLALDIILLKEQGVCGMLNLSDGECCITIHNASTTIEEAWTKMKEIADQTADLFRSLQPKDRFNGHTPRSWFASLLQSWGLMGACELSTTRTTYILQGRDLRQGLEYKKAPPQGTARTHHRRIATSVIVIVVSKGVIAVTLPACGSAEQRSAFVATQTLGESKDSPISQPTEWDETPCHSRDPDSVPLYPDGTSIHCAPFTYTGFQLKGGFTIPLPHVLPLVTQEEPECAMEHENLVMYSPGTKEMQRSDEERGANQGGSVDTILYRYDFTSHSHGL</sequence>
<protein>
    <submittedName>
        <fullName evidence="2">Uncharacterized protein</fullName>
    </submittedName>
</protein>
<reference evidence="2 3" key="1">
    <citation type="journal article" date="2023" name="J. Hered.">
        <title>Chromosome-level genome of the wood stork (Mycteria americana) provides insight into avian chromosome evolution.</title>
        <authorList>
            <person name="Flamio R. Jr."/>
            <person name="Ramstad K.M."/>
        </authorList>
    </citation>
    <scope>NUCLEOTIDE SEQUENCE [LARGE SCALE GENOMIC DNA]</scope>
    <source>
        <strain evidence="2">JAX WOST 10</strain>
    </source>
</reference>
<feature type="region of interest" description="Disordered" evidence="1">
    <location>
        <begin position="165"/>
        <end position="185"/>
    </location>
</feature>
<dbReference type="EMBL" id="JAUNZN010000036">
    <property type="protein sequence ID" value="KAK4806678.1"/>
    <property type="molecule type" value="Genomic_DNA"/>
</dbReference>
<feature type="compositionally biased region" description="Polar residues" evidence="1">
    <location>
        <begin position="165"/>
        <end position="176"/>
    </location>
</feature>
<comment type="caution">
    <text evidence="2">The sequence shown here is derived from an EMBL/GenBank/DDBJ whole genome shotgun (WGS) entry which is preliminary data.</text>
</comment>